<protein>
    <submittedName>
        <fullName evidence="2">Uncharacterized protein</fullName>
    </submittedName>
</protein>
<keyword evidence="3" id="KW-1185">Reference proteome</keyword>
<feature type="compositionally biased region" description="Low complexity" evidence="1">
    <location>
        <begin position="203"/>
        <end position="216"/>
    </location>
</feature>
<feature type="region of interest" description="Disordered" evidence="1">
    <location>
        <begin position="162"/>
        <end position="243"/>
    </location>
</feature>
<dbReference type="AlphaFoldDB" id="A0A941EM87"/>
<dbReference type="EMBL" id="JAGSOG010000019">
    <property type="protein sequence ID" value="MBR7832953.1"/>
    <property type="molecule type" value="Genomic_DNA"/>
</dbReference>
<gene>
    <name evidence="2" type="ORF">KDL01_06750</name>
</gene>
<accession>A0A941EM87</accession>
<comment type="caution">
    <text evidence="2">The sequence shown here is derived from an EMBL/GenBank/DDBJ whole genome shotgun (WGS) entry which is preliminary data.</text>
</comment>
<dbReference type="RefSeq" id="WP_212527477.1">
    <property type="nucleotide sequence ID" value="NZ_JAGSOG010000019.1"/>
</dbReference>
<evidence type="ECO:0000256" key="1">
    <source>
        <dbReference type="SAM" id="MobiDB-lite"/>
    </source>
</evidence>
<reference evidence="2" key="1">
    <citation type="submission" date="2021-04" db="EMBL/GenBank/DDBJ databases">
        <title>Genome based classification of Actinospica acidithermotolerans sp. nov., an actinobacterium isolated from an Indonesian hot spring.</title>
        <authorList>
            <person name="Kusuma A.B."/>
            <person name="Putra K.E."/>
            <person name="Nafisah S."/>
            <person name="Loh J."/>
            <person name="Nouioui I."/>
            <person name="Goodfellow M."/>
        </authorList>
    </citation>
    <scope>NUCLEOTIDE SEQUENCE</scope>
    <source>
        <strain evidence="2">CSCA 57</strain>
    </source>
</reference>
<proteinExistence type="predicted"/>
<evidence type="ECO:0000313" key="2">
    <source>
        <dbReference type="EMBL" id="MBR7832953.1"/>
    </source>
</evidence>
<dbReference type="Proteomes" id="UP000675781">
    <property type="component" value="Unassembled WGS sequence"/>
</dbReference>
<evidence type="ECO:0000313" key="3">
    <source>
        <dbReference type="Proteomes" id="UP000675781"/>
    </source>
</evidence>
<name>A0A941EM87_9ACTN</name>
<feature type="compositionally biased region" description="Low complexity" evidence="1">
    <location>
        <begin position="174"/>
        <end position="189"/>
    </location>
</feature>
<organism evidence="2 3">
    <name type="scientific">Actinospica durhamensis</name>
    <dbReference type="NCBI Taxonomy" id="1508375"/>
    <lineage>
        <taxon>Bacteria</taxon>
        <taxon>Bacillati</taxon>
        <taxon>Actinomycetota</taxon>
        <taxon>Actinomycetes</taxon>
        <taxon>Catenulisporales</taxon>
        <taxon>Actinospicaceae</taxon>
        <taxon>Actinospica</taxon>
    </lineage>
</organism>
<feature type="compositionally biased region" description="Basic and acidic residues" evidence="1">
    <location>
        <begin position="217"/>
        <end position="243"/>
    </location>
</feature>
<sequence length="283" mass="27571">MGTGFSLDPNEYRAAADVIQGYGSAQADNGATLAAATSTPLSGSGTGIAGAISMIAQGTVQKIVTDVTSTTQGFADDTAAGLRTQAASAEQLEADIAGHATSVLGDTGSSLSSGYGAVSGLFGTSSPQTTYGSGGAFSTSVGSPLGTNTSLGEDPLAAADSTVLGVGEPGSDGAGVATTGAPGAAGAFGAEEESQQPSAQSLGGMRSSMGGASAGAAEERGQRPDYLKSKTELTEGDKDPMKAAVDKHRQECGMAPIPFGTSRLVCAKCGSILEVGQAQTLSA</sequence>